<comment type="subcellular location">
    <subcellularLocation>
        <location evidence="1">Membrane</location>
    </subcellularLocation>
</comment>
<evidence type="ECO:0000256" key="4">
    <source>
        <dbReference type="ARBA" id="ARBA00023136"/>
    </source>
</evidence>
<dbReference type="PANTHER" id="PTHR12815:SF47">
    <property type="entry name" value="TRANSLOCATION AND ASSEMBLY MODULE SUBUNIT TAMA"/>
    <property type="match status" value="1"/>
</dbReference>
<evidence type="ECO:0000313" key="8">
    <source>
        <dbReference type="EMBL" id="MEE6185866.1"/>
    </source>
</evidence>
<protein>
    <submittedName>
        <fullName evidence="8">BamA/TamA family outer membrane protein</fullName>
    </submittedName>
</protein>
<evidence type="ECO:0000313" key="9">
    <source>
        <dbReference type="Proteomes" id="UP001357452"/>
    </source>
</evidence>
<evidence type="ECO:0000256" key="5">
    <source>
        <dbReference type="ARBA" id="ARBA00023237"/>
    </source>
</evidence>
<reference evidence="8 9" key="1">
    <citation type="submission" date="2024-01" db="EMBL/GenBank/DDBJ databases">
        <title>Niabella digestum sp. nov., isolated from waste digestion system.</title>
        <authorList>
            <person name="Zhang L."/>
        </authorList>
    </citation>
    <scope>NUCLEOTIDE SEQUENCE [LARGE SCALE GENOMIC DNA]</scope>
    <source>
        <strain evidence="8 9">A18</strain>
    </source>
</reference>
<keyword evidence="2 6" id="KW-0812">Transmembrane</keyword>
<dbReference type="Pfam" id="PF01103">
    <property type="entry name" value="Omp85"/>
    <property type="match status" value="1"/>
</dbReference>
<dbReference type="PANTHER" id="PTHR12815">
    <property type="entry name" value="SORTING AND ASSEMBLY MACHINERY SAMM50 PROTEIN FAMILY MEMBER"/>
    <property type="match status" value="1"/>
</dbReference>
<gene>
    <name evidence="8" type="ORF">V2H41_01135</name>
</gene>
<evidence type="ECO:0000256" key="1">
    <source>
        <dbReference type="ARBA" id="ARBA00004370"/>
    </source>
</evidence>
<dbReference type="Gene3D" id="2.40.160.50">
    <property type="entry name" value="membrane protein fhac: a member of the omp85/tpsb transporter family"/>
    <property type="match status" value="1"/>
</dbReference>
<keyword evidence="6" id="KW-1133">Transmembrane helix</keyword>
<keyword evidence="9" id="KW-1185">Reference proteome</keyword>
<evidence type="ECO:0000256" key="6">
    <source>
        <dbReference type="SAM" id="Phobius"/>
    </source>
</evidence>
<evidence type="ECO:0000256" key="3">
    <source>
        <dbReference type="ARBA" id="ARBA00022729"/>
    </source>
</evidence>
<dbReference type="RefSeq" id="WP_330973273.1">
    <property type="nucleotide sequence ID" value="NZ_JAZGLY010000001.1"/>
</dbReference>
<proteinExistence type="predicted"/>
<evidence type="ECO:0000259" key="7">
    <source>
        <dbReference type="Pfam" id="PF01103"/>
    </source>
</evidence>
<name>A0ABU7RD61_9BACT</name>
<evidence type="ECO:0000256" key="2">
    <source>
        <dbReference type="ARBA" id="ARBA00022692"/>
    </source>
</evidence>
<keyword evidence="4 6" id="KW-0472">Membrane</keyword>
<dbReference type="EMBL" id="JAZGLY010000001">
    <property type="protein sequence ID" value="MEE6185866.1"/>
    <property type="molecule type" value="Genomic_DNA"/>
</dbReference>
<feature type="domain" description="Bacterial surface antigen (D15)" evidence="7">
    <location>
        <begin position="459"/>
        <end position="784"/>
    </location>
</feature>
<dbReference type="Proteomes" id="UP001357452">
    <property type="component" value="Unassembled WGS sequence"/>
</dbReference>
<comment type="caution">
    <text evidence="8">The sequence shown here is derived from an EMBL/GenBank/DDBJ whole genome shotgun (WGS) entry which is preliminary data.</text>
</comment>
<dbReference type="PROSITE" id="PS51257">
    <property type="entry name" value="PROKAR_LIPOPROTEIN"/>
    <property type="match status" value="1"/>
</dbReference>
<keyword evidence="3" id="KW-0732">Signal</keyword>
<feature type="transmembrane region" description="Helical" evidence="6">
    <location>
        <begin position="12"/>
        <end position="33"/>
    </location>
</feature>
<accession>A0ABU7RD61</accession>
<organism evidence="8 9">
    <name type="scientific">Niabella digestorum</name>
    <dbReference type="NCBI Taxonomy" id="3117701"/>
    <lineage>
        <taxon>Bacteria</taxon>
        <taxon>Pseudomonadati</taxon>
        <taxon>Bacteroidota</taxon>
        <taxon>Chitinophagia</taxon>
        <taxon>Chitinophagales</taxon>
        <taxon>Chitinophagaceae</taxon>
        <taxon>Niabella</taxon>
    </lineage>
</organism>
<sequence>MLNKVSVYKNTGLYLLPIVLVLFFSSCTIFTVVKNEPAGKPYIFETNIKVDDARLTKSEKLRLEGGLYQQLDDSIAARKLDKVFWKVLKNPQVLDSSLITKSMEHMNYYLNGEGYFHDSISFTTAIENAGAHQKARITFHVKPGPVTRIDSLAYTLLNDSIKNLVEKNTDAAFVKEGDPFAQAPLSAELDRLVELHRNNGYLLFSRNQLYVLWDTMDLELLVPEFDPFEQAMHLQKLKERVDNPIANIEIRQRPDSTFKKYYVGNVTVYPDTRTDTLRSAGKITTLDNVTVIQRSNKFRPHIFPQYIYLKRGELYRQNRYMRTLNRFNALGTWRLVDIAQIPRDNTDTVDFEIQLNPAPKYNFTTNLESSFSESAISGRFVGIGVNVGLQNRNFLRSASQFNTNVRYGVELGGIINSGEFIQAQQVSLSNSLVFPRFVFPGMHKLKRDFRGNIQSVLTLNAANTERRYLFNLTSFNTAWGYDFTWRARPEKYAVNNRTYSIGIKIPNIEYSYIKKRDRLLTLIDSNPSIKNLFSDGLITSVIANFSMPWNSSNKRSINVLKLNLEASGLLTGMVHSKFIDEQLYRFIKADAEYAKLLKLGSQSGLVLRGFAGIGYELESTPNPEKRTQLPFFKQYFSGGPNSMRAWQLRRLGPGSTIKKFDGPYSVPDRFGDVQLEANIEYRMPLFNISGIPINGALFTDIGNVWLLKKDAGLENETFKLSRLGTDLAIGAGAGIRADFGFFVIRLDYAYKVKDPSPDLENAAYQNKFFAYPFFKGSQLQVGIGYPFIF</sequence>
<keyword evidence="5" id="KW-0998">Cell outer membrane</keyword>
<dbReference type="InterPro" id="IPR000184">
    <property type="entry name" value="Bac_surfAg_D15"/>
</dbReference>
<dbReference type="InterPro" id="IPR039910">
    <property type="entry name" value="D15-like"/>
</dbReference>